<accession>A0A132A3G8</accession>
<sequence length="80" mass="9126">MGSDCFQVDKDKISFFLTERASSAIVFVIGGGNYIEYQNLVEYCKTKSKSSPKRIIYGTTELMNANRFLQQLRMLGNEMV</sequence>
<dbReference type="Pfam" id="PF00995">
    <property type="entry name" value="Sec1"/>
    <property type="match status" value="1"/>
</dbReference>
<comment type="caution">
    <text evidence="2">The sequence shown here is derived from an EMBL/GenBank/DDBJ whole genome shotgun (WGS) entry which is preliminary data.</text>
</comment>
<evidence type="ECO:0000313" key="2">
    <source>
        <dbReference type="EMBL" id="KPM05155.1"/>
    </source>
</evidence>
<proteinExistence type="inferred from homology"/>
<dbReference type="InterPro" id="IPR027482">
    <property type="entry name" value="Sec1-like_dom2"/>
</dbReference>
<dbReference type="SUPFAM" id="SSF56815">
    <property type="entry name" value="Sec1/munc18-like (SM) proteins"/>
    <property type="match status" value="1"/>
</dbReference>
<dbReference type="Gene3D" id="3.40.50.1910">
    <property type="match status" value="1"/>
</dbReference>
<reference evidence="2 3" key="1">
    <citation type="journal article" date="2015" name="Parasit. Vectors">
        <title>Draft genome of the scabies mite.</title>
        <authorList>
            <person name="Rider S.D.Jr."/>
            <person name="Morgan M.S."/>
            <person name="Arlian L.G."/>
        </authorList>
    </citation>
    <scope>NUCLEOTIDE SEQUENCE [LARGE SCALE GENOMIC DNA]</scope>
    <source>
        <strain evidence="2">Arlian Lab</strain>
    </source>
</reference>
<dbReference type="InterPro" id="IPR036045">
    <property type="entry name" value="Sec1-like_sf"/>
</dbReference>
<name>A0A132A3G8_SARSC</name>
<dbReference type="InterPro" id="IPR001619">
    <property type="entry name" value="Sec1-like"/>
</dbReference>
<dbReference type="GO" id="GO:0016192">
    <property type="term" value="P:vesicle-mediated transport"/>
    <property type="evidence" value="ECO:0007669"/>
    <property type="project" value="InterPro"/>
</dbReference>
<dbReference type="Proteomes" id="UP000616769">
    <property type="component" value="Unassembled WGS sequence"/>
</dbReference>
<organism evidence="2 3">
    <name type="scientific">Sarcoptes scabiei</name>
    <name type="common">Itch mite</name>
    <name type="synonym">Acarus scabiei</name>
    <dbReference type="NCBI Taxonomy" id="52283"/>
    <lineage>
        <taxon>Eukaryota</taxon>
        <taxon>Metazoa</taxon>
        <taxon>Ecdysozoa</taxon>
        <taxon>Arthropoda</taxon>
        <taxon>Chelicerata</taxon>
        <taxon>Arachnida</taxon>
        <taxon>Acari</taxon>
        <taxon>Acariformes</taxon>
        <taxon>Sarcoptiformes</taxon>
        <taxon>Astigmata</taxon>
        <taxon>Psoroptidia</taxon>
        <taxon>Sarcoptoidea</taxon>
        <taxon>Sarcoptidae</taxon>
        <taxon>Sarcoptinae</taxon>
        <taxon>Sarcoptes</taxon>
    </lineage>
</organism>
<evidence type="ECO:0000256" key="1">
    <source>
        <dbReference type="ARBA" id="ARBA00009884"/>
    </source>
</evidence>
<protein>
    <submittedName>
        <fullName evidence="2">SLY-1-like protein</fullName>
    </submittedName>
</protein>
<dbReference type="AlphaFoldDB" id="A0A132A3G8"/>
<dbReference type="VEuPathDB" id="VectorBase:SSCA000418"/>
<gene>
    <name evidence="2" type="ORF">QR98_0036140</name>
</gene>
<evidence type="ECO:0000313" key="3">
    <source>
        <dbReference type="Proteomes" id="UP000616769"/>
    </source>
</evidence>
<dbReference type="EMBL" id="JXLN01010124">
    <property type="protein sequence ID" value="KPM05155.1"/>
    <property type="molecule type" value="Genomic_DNA"/>
</dbReference>
<comment type="similarity">
    <text evidence="1">Belongs to the STXBP/unc-18/SEC1 family.</text>
</comment>